<feature type="chain" id="PRO_5016053268" description="Hemin receptor" evidence="1">
    <location>
        <begin position="20"/>
        <end position="566"/>
    </location>
</feature>
<protein>
    <recommendedName>
        <fullName evidence="4">Hemin receptor</fullName>
    </recommendedName>
</protein>
<evidence type="ECO:0008006" key="4">
    <source>
        <dbReference type="Google" id="ProtNLM"/>
    </source>
</evidence>
<proteinExistence type="predicted"/>
<gene>
    <name evidence="2" type="ORF">C5O23_02285</name>
</gene>
<comment type="caution">
    <text evidence="2">The sequence shown here is derived from an EMBL/GenBank/DDBJ whole genome shotgun (WGS) entry which is preliminary data.</text>
</comment>
<dbReference type="AlphaFoldDB" id="A0A2V1ISH7"/>
<keyword evidence="1" id="KW-0732">Signal</keyword>
<dbReference type="RefSeq" id="WP_107031333.1">
    <property type="nucleotide sequence ID" value="NZ_CAOLBL010000028.1"/>
</dbReference>
<dbReference type="GeneID" id="82525177"/>
<accession>A0A2V1ISH7</accession>
<dbReference type="Proteomes" id="UP000244905">
    <property type="component" value="Unassembled WGS sequence"/>
</dbReference>
<reference evidence="3" key="1">
    <citation type="submission" date="2018-02" db="EMBL/GenBank/DDBJ databases">
        <authorList>
            <person name="Clavel T."/>
            <person name="Strowig T."/>
        </authorList>
    </citation>
    <scope>NUCLEOTIDE SEQUENCE [LARGE SCALE GENOMIC DNA]</scope>
    <source>
        <strain evidence="3">DSM 103720</strain>
    </source>
</reference>
<name>A0A2V1ISH7_9BACT</name>
<keyword evidence="3" id="KW-1185">Reference proteome</keyword>
<feature type="signal peptide" evidence="1">
    <location>
        <begin position="1"/>
        <end position="19"/>
    </location>
</feature>
<dbReference type="SUPFAM" id="SSF56935">
    <property type="entry name" value="Porins"/>
    <property type="match status" value="1"/>
</dbReference>
<dbReference type="EMBL" id="PUEC01000003">
    <property type="protein sequence ID" value="PWB03989.1"/>
    <property type="molecule type" value="Genomic_DNA"/>
</dbReference>
<evidence type="ECO:0000313" key="2">
    <source>
        <dbReference type="EMBL" id="PWB03989.1"/>
    </source>
</evidence>
<sequence>MNKKVLAGMLVALPSAMMGQTALDAFSISQTDMRGSARFMSMGGAFTALGGDISTLNQNPGGIGVYRSSDITATLDVTFKSGKFNAGAGSQSWNHTGVACNNFGYIGTVNLGSNSVMPFFNWGVSYSRAASFDRRYRGSLGSINTSLSNFVADNTNRTFVNNGGIPPQQMQFVEGSDYNPYWDDYNGNPYAPWLSTLMYTAGAINPLTANSSTYNGLYDYQKSSGLASVEVEEKGYVDEYAIDFGGNISNTVFWGIGFGITDVEFRSRSYYSESINNAMVPGSAYDGGFVTGTADYTLANYKHIWGSGFNFKAGVILKPVNEFRIGVAVHTPTYYNLSYEGSGQLGYLYDSSEYAEPVSGTAVTDDGYMREFDWKCRTPWRFMVGAAGVIGGRAIISADYEYRASNDIKVQDYEGTDFADVNGDIKNYYKATNIMRLGLEYRVTPQVSLRAGYSYESSPVTTTAMTGYTTNGQAIDANDVYTSGPDDTETQPSYTFDKATQYVTCGIGYRYKNVYADLAYVHRHRSAKYSAFSNYNEYGTDYYVPAPTGKVSDDNNSLVLTVGVRF</sequence>
<evidence type="ECO:0000256" key="1">
    <source>
        <dbReference type="SAM" id="SignalP"/>
    </source>
</evidence>
<organism evidence="2 3">
    <name type="scientific">Duncaniella muris</name>
    <dbReference type="NCBI Taxonomy" id="2094150"/>
    <lineage>
        <taxon>Bacteria</taxon>
        <taxon>Pseudomonadati</taxon>
        <taxon>Bacteroidota</taxon>
        <taxon>Bacteroidia</taxon>
        <taxon>Bacteroidales</taxon>
        <taxon>Muribaculaceae</taxon>
        <taxon>Duncaniella</taxon>
    </lineage>
</organism>
<evidence type="ECO:0000313" key="3">
    <source>
        <dbReference type="Proteomes" id="UP000244905"/>
    </source>
</evidence>
<dbReference type="Gene3D" id="2.40.160.60">
    <property type="entry name" value="Outer membrane protein transport protein (OMPP1/FadL/TodX)"/>
    <property type="match status" value="1"/>
</dbReference>